<sequence>MFNWAKFRRAKGGIKIHICWDDTMMISDIVNITEAKLHDRLGLKQLIFTKGTVIIQDRAYFDFTLMQQRIRAENIFVIRIKTNTIYKSV</sequence>
<proteinExistence type="predicted"/>
<name>A0ABP9GB00_9FLAO</name>
<protein>
    <recommendedName>
        <fullName evidence="1">Transposase IS4-like domain-containing protein</fullName>
    </recommendedName>
</protein>
<organism evidence="2 3">
    <name type="scientific">Algibacter agarivorans</name>
    <dbReference type="NCBI Taxonomy" id="1109741"/>
    <lineage>
        <taxon>Bacteria</taxon>
        <taxon>Pseudomonadati</taxon>
        <taxon>Bacteroidota</taxon>
        <taxon>Flavobacteriia</taxon>
        <taxon>Flavobacteriales</taxon>
        <taxon>Flavobacteriaceae</taxon>
        <taxon>Algibacter</taxon>
    </lineage>
</organism>
<feature type="domain" description="Transposase IS4-like" evidence="1">
    <location>
        <begin position="9"/>
        <end position="87"/>
    </location>
</feature>
<keyword evidence="3" id="KW-1185">Reference proteome</keyword>
<dbReference type="Proteomes" id="UP001501302">
    <property type="component" value="Unassembled WGS sequence"/>
</dbReference>
<accession>A0ABP9GB00</accession>
<evidence type="ECO:0000313" key="3">
    <source>
        <dbReference type="Proteomes" id="UP001501302"/>
    </source>
</evidence>
<reference evidence="3" key="1">
    <citation type="journal article" date="2019" name="Int. J. Syst. Evol. Microbiol.">
        <title>The Global Catalogue of Microorganisms (GCM) 10K type strain sequencing project: providing services to taxonomists for standard genome sequencing and annotation.</title>
        <authorList>
            <consortium name="The Broad Institute Genomics Platform"/>
            <consortium name="The Broad Institute Genome Sequencing Center for Infectious Disease"/>
            <person name="Wu L."/>
            <person name="Ma J."/>
        </authorList>
    </citation>
    <scope>NUCLEOTIDE SEQUENCE [LARGE SCALE GENOMIC DNA]</scope>
    <source>
        <strain evidence="3">JCM 18285</strain>
    </source>
</reference>
<dbReference type="InterPro" id="IPR002559">
    <property type="entry name" value="Transposase_11"/>
</dbReference>
<dbReference type="Pfam" id="PF01609">
    <property type="entry name" value="DDE_Tnp_1"/>
    <property type="match status" value="1"/>
</dbReference>
<dbReference type="EMBL" id="BAABJJ010000009">
    <property type="protein sequence ID" value="GAA4936108.1"/>
    <property type="molecule type" value="Genomic_DNA"/>
</dbReference>
<comment type="caution">
    <text evidence="2">The sequence shown here is derived from an EMBL/GenBank/DDBJ whole genome shotgun (WGS) entry which is preliminary data.</text>
</comment>
<evidence type="ECO:0000313" key="2">
    <source>
        <dbReference type="EMBL" id="GAA4936108.1"/>
    </source>
</evidence>
<evidence type="ECO:0000259" key="1">
    <source>
        <dbReference type="Pfam" id="PF01609"/>
    </source>
</evidence>
<gene>
    <name evidence="2" type="ORF">GCM10023314_05570</name>
</gene>